<accession>A0A7C9TMX0</accession>
<evidence type="ECO:0000313" key="1">
    <source>
        <dbReference type="EMBL" id="NDY93544.1"/>
    </source>
</evidence>
<reference evidence="1 2" key="1">
    <citation type="submission" date="2020-02" db="EMBL/GenBank/DDBJ databases">
        <title>Ideonella bacterium strain TBM-1.</title>
        <authorList>
            <person name="Chen W.-M."/>
        </authorList>
    </citation>
    <scope>NUCLEOTIDE SEQUENCE [LARGE SCALE GENOMIC DNA]</scope>
    <source>
        <strain evidence="1 2">TBM-1</strain>
    </source>
</reference>
<name>A0A7C9TMX0_9BURK</name>
<comment type="caution">
    <text evidence="1">The sequence shown here is derived from an EMBL/GenBank/DDBJ whole genome shotgun (WGS) entry which is preliminary data.</text>
</comment>
<feature type="non-terminal residue" evidence="1">
    <location>
        <position position="59"/>
    </location>
</feature>
<gene>
    <name evidence="1" type="ORF">G3A44_20340</name>
</gene>
<proteinExistence type="predicted"/>
<dbReference type="AlphaFoldDB" id="A0A7C9TMX0"/>
<protein>
    <submittedName>
        <fullName evidence="1">Uncharacterized protein</fullName>
    </submittedName>
</protein>
<evidence type="ECO:0000313" key="2">
    <source>
        <dbReference type="Proteomes" id="UP000484255"/>
    </source>
</evidence>
<dbReference type="Proteomes" id="UP000484255">
    <property type="component" value="Unassembled WGS sequence"/>
</dbReference>
<sequence length="59" mass="5949">MTDPSPPRVTRRRLALPALPPPTAPWLCTALALSLAALLAGLARPAAAQSPGQPAAGAR</sequence>
<organism evidence="1 2">
    <name type="scientific">Ideonella livida</name>
    <dbReference type="NCBI Taxonomy" id="2707176"/>
    <lineage>
        <taxon>Bacteria</taxon>
        <taxon>Pseudomonadati</taxon>
        <taxon>Pseudomonadota</taxon>
        <taxon>Betaproteobacteria</taxon>
        <taxon>Burkholderiales</taxon>
        <taxon>Sphaerotilaceae</taxon>
        <taxon>Ideonella</taxon>
    </lineage>
</organism>
<keyword evidence="2" id="KW-1185">Reference proteome</keyword>
<dbReference type="EMBL" id="JAAGOH010000039">
    <property type="protein sequence ID" value="NDY93544.1"/>
    <property type="molecule type" value="Genomic_DNA"/>
</dbReference>